<name>A0A1L3J2R8_9FLAO</name>
<dbReference type="PANTHER" id="PTHR47623">
    <property type="entry name" value="OS09G0287300 PROTEIN"/>
    <property type="match status" value="1"/>
</dbReference>
<dbReference type="Proteomes" id="UP000182510">
    <property type="component" value="Chromosome"/>
</dbReference>
<dbReference type="PANTHER" id="PTHR47623:SF1">
    <property type="entry name" value="OS09G0287300 PROTEIN"/>
    <property type="match status" value="1"/>
</dbReference>
<evidence type="ECO:0000313" key="2">
    <source>
        <dbReference type="Proteomes" id="UP000182510"/>
    </source>
</evidence>
<protein>
    <submittedName>
        <fullName evidence="1">Histidine phosphatase family protein</fullName>
    </submittedName>
</protein>
<sequence length="161" mass="18561">MKRLILIRHGKSSWNNNLPDHKRPLKKRAYKDAENVIKAFKHFYKPGGLFWSSPAVRANETANMFKEGLGVKEEDFNVVNELYTFNQNELLEMIRSCPEERDKLIVFGHNPALTILVNSLGDKHLDNLPTTGLCVIDFDVDTWKELEKGKTILTLLPKNLR</sequence>
<gene>
    <name evidence="1" type="ORF">LPB144_02865</name>
</gene>
<dbReference type="SMART" id="SM00855">
    <property type="entry name" value="PGAM"/>
    <property type="match status" value="1"/>
</dbReference>
<proteinExistence type="predicted"/>
<dbReference type="CDD" id="cd07040">
    <property type="entry name" value="HP"/>
    <property type="match status" value="1"/>
</dbReference>
<dbReference type="SUPFAM" id="SSF53254">
    <property type="entry name" value="Phosphoglycerate mutase-like"/>
    <property type="match status" value="1"/>
</dbReference>
<dbReference type="Gene3D" id="3.40.50.1240">
    <property type="entry name" value="Phosphoglycerate mutase-like"/>
    <property type="match status" value="1"/>
</dbReference>
<dbReference type="EMBL" id="CP018153">
    <property type="protein sequence ID" value="APG59413.1"/>
    <property type="molecule type" value="Genomic_DNA"/>
</dbReference>
<dbReference type="OrthoDB" id="9810154at2"/>
<dbReference type="STRING" id="1913577.LPB144_02865"/>
<dbReference type="AlphaFoldDB" id="A0A1L3J2R8"/>
<keyword evidence="2" id="KW-1185">Reference proteome</keyword>
<evidence type="ECO:0000313" key="1">
    <source>
        <dbReference type="EMBL" id="APG59413.1"/>
    </source>
</evidence>
<organism evidence="1 2">
    <name type="scientific">Christiangramia salexigens</name>
    <dbReference type="NCBI Taxonomy" id="1913577"/>
    <lineage>
        <taxon>Bacteria</taxon>
        <taxon>Pseudomonadati</taxon>
        <taxon>Bacteroidota</taxon>
        <taxon>Flavobacteriia</taxon>
        <taxon>Flavobacteriales</taxon>
        <taxon>Flavobacteriaceae</taxon>
        <taxon>Christiangramia</taxon>
    </lineage>
</organism>
<reference evidence="1 2" key="1">
    <citation type="submission" date="2016-11" db="EMBL/GenBank/DDBJ databases">
        <title>Gramella sp. LPB0144 isolated from marine environment.</title>
        <authorList>
            <person name="Kim E."/>
            <person name="Yi H."/>
        </authorList>
    </citation>
    <scope>NUCLEOTIDE SEQUENCE [LARGE SCALE GENOMIC DNA]</scope>
    <source>
        <strain evidence="1 2">LPB0144</strain>
    </source>
</reference>
<accession>A0A1L3J2R8</accession>
<dbReference type="InterPro" id="IPR029033">
    <property type="entry name" value="His_PPase_superfam"/>
</dbReference>
<dbReference type="KEGG" id="grl:LPB144_02865"/>
<dbReference type="RefSeq" id="WP_072552068.1">
    <property type="nucleotide sequence ID" value="NZ_CP018153.1"/>
</dbReference>
<dbReference type="InterPro" id="IPR013078">
    <property type="entry name" value="His_Pase_superF_clade-1"/>
</dbReference>
<dbReference type="Pfam" id="PF00300">
    <property type="entry name" value="His_Phos_1"/>
    <property type="match status" value="1"/>
</dbReference>